<dbReference type="InterPro" id="IPR046348">
    <property type="entry name" value="SIS_dom_sf"/>
</dbReference>
<proteinExistence type="predicted"/>
<dbReference type="Pfam" id="PF01380">
    <property type="entry name" value="SIS"/>
    <property type="match status" value="1"/>
</dbReference>
<dbReference type="InterPro" id="IPR047640">
    <property type="entry name" value="RpiR-like"/>
</dbReference>
<reference evidence="2" key="1">
    <citation type="submission" date="2021-03" db="EMBL/GenBank/DDBJ databases">
        <title>Complete Genome of Pseudoalteromonas xiamenensis STKMTI.2, a new potential marine bacterium producing anti-Vibrio compounds.</title>
        <authorList>
            <person name="Handayani D.P."/>
            <person name="Isnansetyo A."/>
            <person name="Istiqomah I."/>
            <person name="Jumina J."/>
        </authorList>
    </citation>
    <scope>NUCLEOTIDE SEQUENCE</scope>
    <source>
        <strain evidence="2">STKMTI.2</strain>
    </source>
</reference>
<keyword evidence="3" id="KW-1185">Reference proteome</keyword>
<feature type="domain" description="SIS" evidence="1">
    <location>
        <begin position="28"/>
        <end position="179"/>
    </location>
</feature>
<accession>A0A975DL25</accession>
<dbReference type="CDD" id="cd05013">
    <property type="entry name" value="SIS_RpiR"/>
    <property type="match status" value="1"/>
</dbReference>
<dbReference type="EMBL" id="CP072133">
    <property type="protein sequence ID" value="QTH72351.1"/>
    <property type="molecule type" value="Genomic_DNA"/>
</dbReference>
<organism evidence="2 3">
    <name type="scientific">Pseudoalteromonas xiamenensis</name>
    <dbReference type="NCBI Taxonomy" id="882626"/>
    <lineage>
        <taxon>Bacteria</taxon>
        <taxon>Pseudomonadati</taxon>
        <taxon>Pseudomonadota</taxon>
        <taxon>Gammaproteobacteria</taxon>
        <taxon>Alteromonadales</taxon>
        <taxon>Pseudoalteromonadaceae</taxon>
        <taxon>Pseudoalteromonas</taxon>
    </lineage>
</organism>
<dbReference type="PANTHER" id="PTHR30514:SF17">
    <property type="entry name" value="HTH-TYPE TRANSCRIPTIONAL REGULATOR MURR"/>
    <property type="match status" value="1"/>
</dbReference>
<dbReference type="AlphaFoldDB" id="A0A975DL25"/>
<dbReference type="SUPFAM" id="SSF53697">
    <property type="entry name" value="SIS domain"/>
    <property type="match status" value="1"/>
</dbReference>
<sequence length="185" mass="20003">MSQKLLSKQHTILSHTQQLNEATQIEKAVDALKSANRVLFVAQGNSSLVARTCVFKLQKLGVAAQCEADLIQAANALSVLGKGDVLFVISHSAHPRSLRTLVELAKLEGVTVISMTKFTQNAISELADHRLFSVSEEEPVPHSGILTSSSQHYIVDLIVIALSNSNLHLQKRVAQANGFIESLGI</sequence>
<dbReference type="GO" id="GO:0097367">
    <property type="term" value="F:carbohydrate derivative binding"/>
    <property type="evidence" value="ECO:0007669"/>
    <property type="project" value="InterPro"/>
</dbReference>
<dbReference type="PANTHER" id="PTHR30514">
    <property type="entry name" value="GLUCOKINASE"/>
    <property type="match status" value="1"/>
</dbReference>
<dbReference type="PROSITE" id="PS51464">
    <property type="entry name" value="SIS"/>
    <property type="match status" value="1"/>
</dbReference>
<dbReference type="InterPro" id="IPR001347">
    <property type="entry name" value="SIS_dom"/>
</dbReference>
<dbReference type="RefSeq" id="WP_208843976.1">
    <property type="nucleotide sequence ID" value="NZ_CP072133.1"/>
</dbReference>
<evidence type="ECO:0000313" key="3">
    <source>
        <dbReference type="Proteomes" id="UP000664904"/>
    </source>
</evidence>
<gene>
    <name evidence="2" type="ORF">J5O05_05715</name>
</gene>
<name>A0A975DL25_9GAMM</name>
<evidence type="ECO:0000259" key="1">
    <source>
        <dbReference type="PROSITE" id="PS51464"/>
    </source>
</evidence>
<dbReference type="InterPro" id="IPR035472">
    <property type="entry name" value="RpiR-like_SIS"/>
</dbReference>
<protein>
    <submittedName>
        <fullName evidence="2">MurR/RpiR family transcriptional regulator</fullName>
    </submittedName>
</protein>
<dbReference type="GO" id="GO:1901135">
    <property type="term" value="P:carbohydrate derivative metabolic process"/>
    <property type="evidence" value="ECO:0007669"/>
    <property type="project" value="InterPro"/>
</dbReference>
<dbReference type="KEGG" id="pxi:J5O05_05715"/>
<evidence type="ECO:0000313" key="2">
    <source>
        <dbReference type="EMBL" id="QTH72351.1"/>
    </source>
</evidence>
<dbReference type="Gene3D" id="3.40.50.10490">
    <property type="entry name" value="Glucose-6-phosphate isomerase like protein, domain 1"/>
    <property type="match status" value="1"/>
</dbReference>
<dbReference type="GO" id="GO:0003677">
    <property type="term" value="F:DNA binding"/>
    <property type="evidence" value="ECO:0007669"/>
    <property type="project" value="InterPro"/>
</dbReference>
<dbReference type="Proteomes" id="UP000664904">
    <property type="component" value="Chromosome"/>
</dbReference>
<dbReference type="GO" id="GO:0003700">
    <property type="term" value="F:DNA-binding transcription factor activity"/>
    <property type="evidence" value="ECO:0007669"/>
    <property type="project" value="InterPro"/>
</dbReference>